<name>A0ABS3C5K2_9BACT</name>
<evidence type="ECO:0008006" key="4">
    <source>
        <dbReference type="Google" id="ProtNLM"/>
    </source>
</evidence>
<sequence length="685" mass="77059">MIKRIVVAVVSAWLLVSCAEDEVVPRTNPRFSVAFVQTVDPSGVEFAASVFDYGSDEILEHGFVFAKDGPLSVDRSEIVRAAGVPAAEFRLKANYGMKAGDQMIVSAFIKTDSGVVYSLPYSFVSQGSDGFVIERYEIPSQVYFGDTIRVYAKSLPRSLGQYSVEVQGKPAVVAELGEGYFGFVIPEGLSFEENGALLEVFGTDLKIAGKVLHLDLPLKFRDAEFTVGAAQELNYSQDLVITGKYLGKDLPVVSYVSQNGDKTALQVSSATEERVTVKLTAYFGEMKPKLDVKVRGKHYQLEGRLQLRETKIFPGQATTFHGSSGVFVLKGENFNPHSVDYNRLEFSPDFLRYWVHSVSSSEIEISYEYRGEQAGARSTDLFVVNGGVRSANSLNLRWTAPAIPIMLFETADAYLEGRAVSLENKGYLISNRGIFEIDPFAKSHSKLADFPLGNEGVSHRFAIAAEGKVYFSLSVGYDYSAEKLFYVFDPATRRVTQLPSIPSRDNSFHSIVYHQGYLYYHGDRIEPETGYDGDIQRHRFDLARNTWEQLPSLSEHDGYRNYHNTFEWKGEIYSVSPIALDDATRYGTGVFKFDTSAYTWERVYFLEGQTLSSDANQAIVIGDKMYLKGPYDFWEMELGTWKVSNPDYLGERYAFVYPTMGFSVGGKFYFVDWYRVLEFDAEYFY</sequence>
<reference evidence="2 3" key="1">
    <citation type="submission" date="2021-03" db="EMBL/GenBank/DDBJ databases">
        <title>novel species isolated from a fishpond in China.</title>
        <authorList>
            <person name="Lu H."/>
            <person name="Cai Z."/>
        </authorList>
    </citation>
    <scope>NUCLEOTIDE SEQUENCE [LARGE SCALE GENOMIC DNA]</scope>
    <source>
        <strain evidence="2 3">H41</strain>
    </source>
</reference>
<comment type="caution">
    <text evidence="2">The sequence shown here is derived from an EMBL/GenBank/DDBJ whole genome shotgun (WGS) entry which is preliminary data.</text>
</comment>
<dbReference type="SUPFAM" id="SSF117281">
    <property type="entry name" value="Kelch motif"/>
    <property type="match status" value="1"/>
</dbReference>
<gene>
    <name evidence="2" type="ORF">J0A68_15675</name>
</gene>
<dbReference type="Gene3D" id="2.120.10.80">
    <property type="entry name" value="Kelch-type beta propeller"/>
    <property type="match status" value="1"/>
</dbReference>
<dbReference type="InterPro" id="IPR015915">
    <property type="entry name" value="Kelch-typ_b-propeller"/>
</dbReference>
<keyword evidence="1" id="KW-0732">Signal</keyword>
<proteinExistence type="predicted"/>
<dbReference type="EMBL" id="JAFKCT010000007">
    <property type="protein sequence ID" value="MBN7812392.1"/>
    <property type="molecule type" value="Genomic_DNA"/>
</dbReference>
<feature type="chain" id="PRO_5045048610" description="IPT/TIG domain-containing protein" evidence="1">
    <location>
        <begin position="20"/>
        <end position="685"/>
    </location>
</feature>
<dbReference type="Proteomes" id="UP000664317">
    <property type="component" value="Unassembled WGS sequence"/>
</dbReference>
<keyword evidence="3" id="KW-1185">Reference proteome</keyword>
<accession>A0ABS3C5K2</accession>
<organism evidence="2 3">
    <name type="scientific">Algoriphagus oliviformis</name>
    <dbReference type="NCBI Taxonomy" id="2811231"/>
    <lineage>
        <taxon>Bacteria</taxon>
        <taxon>Pseudomonadati</taxon>
        <taxon>Bacteroidota</taxon>
        <taxon>Cytophagia</taxon>
        <taxon>Cytophagales</taxon>
        <taxon>Cyclobacteriaceae</taxon>
        <taxon>Algoriphagus</taxon>
    </lineage>
</organism>
<dbReference type="RefSeq" id="WP_206579175.1">
    <property type="nucleotide sequence ID" value="NZ_JAFKCT010000007.1"/>
</dbReference>
<protein>
    <recommendedName>
        <fullName evidence="4">IPT/TIG domain-containing protein</fullName>
    </recommendedName>
</protein>
<evidence type="ECO:0000256" key="1">
    <source>
        <dbReference type="SAM" id="SignalP"/>
    </source>
</evidence>
<evidence type="ECO:0000313" key="3">
    <source>
        <dbReference type="Proteomes" id="UP000664317"/>
    </source>
</evidence>
<dbReference type="PROSITE" id="PS51257">
    <property type="entry name" value="PROKAR_LIPOPROTEIN"/>
    <property type="match status" value="1"/>
</dbReference>
<evidence type="ECO:0000313" key="2">
    <source>
        <dbReference type="EMBL" id="MBN7812392.1"/>
    </source>
</evidence>
<feature type="signal peptide" evidence="1">
    <location>
        <begin position="1"/>
        <end position="19"/>
    </location>
</feature>